<dbReference type="Proteomes" id="UP000887576">
    <property type="component" value="Unplaced"/>
</dbReference>
<name>A0AC34PV01_9BILA</name>
<evidence type="ECO:0000313" key="1">
    <source>
        <dbReference type="Proteomes" id="UP000887576"/>
    </source>
</evidence>
<proteinExistence type="predicted"/>
<sequence length="368" mass="42813">MATFLFIFAFSTFIFSEISGFDSFVYKNAPPEMIKAAKQIGQNERLSFIQELQNRKHSDEEKINLYSNHLSACSSVANELKQNNEASFVGDWHRCRFSGVDDDADVGDGRDHPCRLFEERTAVPMRFWVHRGPGQDSGPHFGHDGKRRQREDDVRRGVQTTRIGAVDVRLHRRQRAETDGGVRHVHRRLQRHTHRGQHQDGSDVRRRDDRHRELHESRRFRSRTGQTDGRVQRLDGRHSARAVTVGGLQMPIVLPDGKMPFQGRQQVLRRRFRQRFDDHPQSRVPAKGTWRGPSQPVPRKPSPSNKSLFQDLQLLKNARIFPRETRIQMFSSFPGKSEFEFVFFPCKHFGCTNLTPRIIKIFTVFFFG</sequence>
<evidence type="ECO:0000313" key="2">
    <source>
        <dbReference type="WBParaSite" id="JU765_v2.g1019.t1"/>
    </source>
</evidence>
<protein>
    <submittedName>
        <fullName evidence="2">Uncharacterized protein</fullName>
    </submittedName>
</protein>
<reference evidence="2" key="1">
    <citation type="submission" date="2022-11" db="UniProtKB">
        <authorList>
            <consortium name="WormBaseParasite"/>
        </authorList>
    </citation>
    <scope>IDENTIFICATION</scope>
</reference>
<dbReference type="WBParaSite" id="JU765_v2.g1019.t1">
    <property type="protein sequence ID" value="JU765_v2.g1019.t1"/>
    <property type="gene ID" value="JU765_v2.g1019"/>
</dbReference>
<accession>A0AC34PV01</accession>
<organism evidence="1 2">
    <name type="scientific">Panagrolaimus sp. JU765</name>
    <dbReference type="NCBI Taxonomy" id="591449"/>
    <lineage>
        <taxon>Eukaryota</taxon>
        <taxon>Metazoa</taxon>
        <taxon>Ecdysozoa</taxon>
        <taxon>Nematoda</taxon>
        <taxon>Chromadorea</taxon>
        <taxon>Rhabditida</taxon>
        <taxon>Tylenchina</taxon>
        <taxon>Panagrolaimomorpha</taxon>
        <taxon>Panagrolaimoidea</taxon>
        <taxon>Panagrolaimidae</taxon>
        <taxon>Panagrolaimus</taxon>
    </lineage>
</organism>